<dbReference type="OrthoDB" id="6025241at2"/>
<keyword evidence="3" id="KW-1185">Reference proteome</keyword>
<reference evidence="2 3" key="1">
    <citation type="journal article" date="2014" name="Genome Announc.">
        <title>Draft Genome Sequence of Lysobacter capsici AZ78, a Bacterium Antagonistic to Plant-Pathogenic Oomycetes.</title>
        <authorList>
            <person name="Puopolo G."/>
            <person name="Sonego P."/>
            <person name="Engelen K."/>
            <person name="Pertot I."/>
        </authorList>
    </citation>
    <scope>NUCLEOTIDE SEQUENCE [LARGE SCALE GENOMIC DNA]</scope>
    <source>
        <strain evidence="2 3">AZ78</strain>
    </source>
</reference>
<gene>
    <name evidence="2" type="ORF">AZ78_0752</name>
</gene>
<keyword evidence="1" id="KW-0732">Signal</keyword>
<dbReference type="EMBL" id="JAJA02000001">
    <property type="protein sequence ID" value="KWS03206.1"/>
    <property type="molecule type" value="Genomic_DNA"/>
</dbReference>
<feature type="chain" id="PRO_5007131572" evidence="1">
    <location>
        <begin position="30"/>
        <end position="238"/>
    </location>
</feature>
<protein>
    <submittedName>
        <fullName evidence="2">Uncharacterized protein</fullName>
    </submittedName>
</protein>
<sequence>MLRHWIRPTALAAALCSAAIGLSAAPAFAAPAATALTPEQVVELYIRVALNQDVAATKTLNEYLKPAYNGEDALDVQAVTDAPANLDKQLEEIATGLMQALPKVDPKQAKAGLIAAMKRQNQATGSAKCRSLSSSERANDVAEGQRIAEVRYECVVPAPGAGLQELLADQGPPASLTTEVFLAQLDKFQHSFDTAGTRTVQGTMDLYGEGKGKPWFTGNFSSVIDVVNNGMLTQKSGE</sequence>
<dbReference type="Proteomes" id="UP000023435">
    <property type="component" value="Unassembled WGS sequence"/>
</dbReference>
<feature type="signal peptide" evidence="1">
    <location>
        <begin position="1"/>
        <end position="29"/>
    </location>
</feature>
<evidence type="ECO:0000313" key="3">
    <source>
        <dbReference type="Proteomes" id="UP000023435"/>
    </source>
</evidence>
<evidence type="ECO:0000313" key="2">
    <source>
        <dbReference type="EMBL" id="KWS03206.1"/>
    </source>
</evidence>
<accession>A0A108U611</accession>
<organism evidence="2 3">
    <name type="scientific">Lysobacter capsici AZ78</name>
    <dbReference type="NCBI Taxonomy" id="1444315"/>
    <lineage>
        <taxon>Bacteria</taxon>
        <taxon>Pseudomonadati</taxon>
        <taxon>Pseudomonadota</taxon>
        <taxon>Gammaproteobacteria</taxon>
        <taxon>Lysobacterales</taxon>
        <taxon>Lysobacteraceae</taxon>
        <taxon>Lysobacter</taxon>
    </lineage>
</organism>
<dbReference type="RefSeq" id="WP_036103077.1">
    <property type="nucleotide sequence ID" value="NZ_JAJA02000001.1"/>
</dbReference>
<dbReference type="AlphaFoldDB" id="A0A108U611"/>
<comment type="caution">
    <text evidence="2">The sequence shown here is derived from an EMBL/GenBank/DDBJ whole genome shotgun (WGS) entry which is preliminary data.</text>
</comment>
<evidence type="ECO:0000256" key="1">
    <source>
        <dbReference type="SAM" id="SignalP"/>
    </source>
</evidence>
<name>A0A108U611_9GAMM</name>
<proteinExistence type="predicted"/>